<proteinExistence type="predicted"/>
<organism evidence="1 2">
    <name type="scientific">Papaver atlanticum</name>
    <dbReference type="NCBI Taxonomy" id="357466"/>
    <lineage>
        <taxon>Eukaryota</taxon>
        <taxon>Viridiplantae</taxon>
        <taxon>Streptophyta</taxon>
        <taxon>Embryophyta</taxon>
        <taxon>Tracheophyta</taxon>
        <taxon>Spermatophyta</taxon>
        <taxon>Magnoliopsida</taxon>
        <taxon>Ranunculales</taxon>
        <taxon>Papaveraceae</taxon>
        <taxon>Papaveroideae</taxon>
        <taxon>Papaver</taxon>
    </lineage>
</organism>
<gene>
    <name evidence="1" type="ORF">MKW98_013636</name>
</gene>
<accession>A0AAD4RYH6</accession>
<dbReference type="AlphaFoldDB" id="A0AAD4RYH6"/>
<protein>
    <submittedName>
        <fullName evidence="1">Uncharacterized protein</fullName>
    </submittedName>
</protein>
<sequence>MKILCILSVLRITRRSPCFWSQELPTDYGCLYYISFPECNKVVGNDGYYWYPRCALKDFGPISRFLFQLEVED</sequence>
<dbReference type="EMBL" id="JAJJMB010016912">
    <property type="protein sequence ID" value="KAI3843700.1"/>
    <property type="molecule type" value="Genomic_DNA"/>
</dbReference>
<keyword evidence="2" id="KW-1185">Reference proteome</keyword>
<dbReference type="Proteomes" id="UP001202328">
    <property type="component" value="Unassembled WGS sequence"/>
</dbReference>
<evidence type="ECO:0000313" key="1">
    <source>
        <dbReference type="EMBL" id="KAI3843700.1"/>
    </source>
</evidence>
<reference evidence="1" key="1">
    <citation type="submission" date="2022-04" db="EMBL/GenBank/DDBJ databases">
        <title>A functionally conserved STORR gene fusion in Papaver species that diverged 16.8 million years ago.</title>
        <authorList>
            <person name="Catania T."/>
        </authorList>
    </citation>
    <scope>NUCLEOTIDE SEQUENCE</scope>
    <source>
        <strain evidence="1">S-188037</strain>
    </source>
</reference>
<comment type="caution">
    <text evidence="1">The sequence shown here is derived from an EMBL/GenBank/DDBJ whole genome shotgun (WGS) entry which is preliminary data.</text>
</comment>
<evidence type="ECO:0000313" key="2">
    <source>
        <dbReference type="Proteomes" id="UP001202328"/>
    </source>
</evidence>
<name>A0AAD4RYH6_9MAGN</name>